<evidence type="ECO:0000259" key="1">
    <source>
        <dbReference type="Pfam" id="PF01755"/>
    </source>
</evidence>
<dbReference type="AlphaFoldDB" id="L8GVH8"/>
<dbReference type="InterPro" id="IPR002654">
    <property type="entry name" value="Glyco_trans_25"/>
</dbReference>
<dbReference type="Pfam" id="PF01755">
    <property type="entry name" value="Glyco_transf_25"/>
    <property type="match status" value="1"/>
</dbReference>
<proteinExistence type="predicted"/>
<dbReference type="PANTHER" id="PTHR46830">
    <property type="entry name" value="TRANSFERASE, PUTATIVE-RELATED"/>
    <property type="match status" value="1"/>
</dbReference>
<dbReference type="EMBL" id="KB007974">
    <property type="protein sequence ID" value="ELR17234.1"/>
    <property type="molecule type" value="Genomic_DNA"/>
</dbReference>
<dbReference type="GeneID" id="14918342"/>
<dbReference type="Proteomes" id="UP000011083">
    <property type="component" value="Unassembled WGS sequence"/>
</dbReference>
<name>L8GVH8_ACACF</name>
<dbReference type="OrthoDB" id="409543at2759"/>
<dbReference type="KEGG" id="acan:ACA1_059310"/>
<protein>
    <submittedName>
        <fullName evidence="2">LPS glycosyltransferase subfamily protein</fullName>
    </submittedName>
</protein>
<organism evidence="2 3">
    <name type="scientific">Acanthamoeba castellanii (strain ATCC 30010 / Neff)</name>
    <dbReference type="NCBI Taxonomy" id="1257118"/>
    <lineage>
        <taxon>Eukaryota</taxon>
        <taxon>Amoebozoa</taxon>
        <taxon>Discosea</taxon>
        <taxon>Longamoebia</taxon>
        <taxon>Centramoebida</taxon>
        <taxon>Acanthamoebidae</taxon>
        <taxon>Acanthamoeba</taxon>
    </lineage>
</organism>
<accession>L8GVH8</accession>
<reference evidence="2 3" key="1">
    <citation type="journal article" date="2013" name="Genome Biol.">
        <title>Genome of Acanthamoeba castellanii highlights extensive lateral gene transfer and early evolution of tyrosine kinase signaling.</title>
        <authorList>
            <person name="Clarke M."/>
            <person name="Lohan A.J."/>
            <person name="Liu B."/>
            <person name="Lagkouvardos I."/>
            <person name="Roy S."/>
            <person name="Zafar N."/>
            <person name="Bertelli C."/>
            <person name="Schilde C."/>
            <person name="Kianianmomeni A."/>
            <person name="Burglin T.R."/>
            <person name="Frech C."/>
            <person name="Turcotte B."/>
            <person name="Kopec K.O."/>
            <person name="Synnott J.M."/>
            <person name="Choo C."/>
            <person name="Paponov I."/>
            <person name="Finkler A."/>
            <person name="Soon Heng Tan C."/>
            <person name="Hutchins A.P."/>
            <person name="Weinmeier T."/>
            <person name="Rattei T."/>
            <person name="Chu J.S."/>
            <person name="Gimenez G."/>
            <person name="Irimia M."/>
            <person name="Rigden D.J."/>
            <person name="Fitzpatrick D.A."/>
            <person name="Lorenzo-Morales J."/>
            <person name="Bateman A."/>
            <person name="Chiu C.H."/>
            <person name="Tang P."/>
            <person name="Hegemann P."/>
            <person name="Fromm H."/>
            <person name="Raoult D."/>
            <person name="Greub G."/>
            <person name="Miranda-Saavedra D."/>
            <person name="Chen N."/>
            <person name="Nash P."/>
            <person name="Ginger M.L."/>
            <person name="Horn M."/>
            <person name="Schaap P."/>
            <person name="Caler L."/>
            <person name="Loftus B."/>
        </authorList>
    </citation>
    <scope>NUCLEOTIDE SEQUENCE [LARGE SCALE GENOMIC DNA]</scope>
    <source>
        <strain evidence="2 3">Neff</strain>
    </source>
</reference>
<gene>
    <name evidence="2" type="ORF">ACA1_059310</name>
</gene>
<dbReference type="RefSeq" id="XP_004339247.1">
    <property type="nucleotide sequence ID" value="XM_004339199.1"/>
</dbReference>
<sequence>MRVMVLLGPTLLAAWLIVFLNSSLVPWALLTRLVLALPEYAAEPSYPPPPPCLPAVADEAKPPPHSEGEPPFIKVEDLRAASNVSRAPGCPPEATGRLCRLEDVFDEILLISLPRATDRLARARRQLRELGVPYTLVHAVDARLMAGSAHLAKVIMKDPVDQHPGVLGLYLTHLGLMDYVTRSAGLERVLILEDDVTFCADFPRAFDARMRRMPSDWRMLWLGALVFEATYYKDAQALDHFIDAGLARPASIATTWAVALHREAAALMTEKMIISQKAMDQQGFADGVVKWPNQTVLMWPPVAVTNPYSGSGLGHTWLVTPSIWANDNGLDLANFDLARGYHVGGELGNDLRCVVGPDSAEVEAPWAYPEEFVVLREVMVNSSAECCAKCSTDFPRCQAWLWYPHTTNRTCVLSSNPTARVLSDEPAAPTAVSGRMVQEDSVPRVPNVVHFFPPRRDTTSARRRRLDVWSYISVLSAAINTEPDHIRWYHSLGGAGGGGGSLPEGPWWDECTLPLISSLHLIADSTTATSGEQREDDVRLGVLIDEGGILLDTDALVVRSFAPLRARQAVTLARDGLDRKLAGVGVVVAPRNASFLHRWRAKARDQHLADDYQSQAVALRLAERHSDEAKLLSHAAFYPRSYSPHHLKVAYQADDCASEHESFSTTPKLAN</sequence>
<keyword evidence="2" id="KW-0808">Transferase</keyword>
<dbReference type="PANTHER" id="PTHR46830:SF1">
    <property type="entry name" value="ALPHA-1,4-N-ACETYLGLUCOSAMINYLTRANSFERASE"/>
    <property type="match status" value="1"/>
</dbReference>
<feature type="domain" description="Glycosyl transferase family 25" evidence="1">
    <location>
        <begin position="106"/>
        <end position="223"/>
    </location>
</feature>
<keyword evidence="3" id="KW-1185">Reference proteome</keyword>
<dbReference type="VEuPathDB" id="AmoebaDB:ACA1_059310"/>
<dbReference type="GO" id="GO:0016740">
    <property type="term" value="F:transferase activity"/>
    <property type="evidence" value="ECO:0007669"/>
    <property type="project" value="UniProtKB-KW"/>
</dbReference>
<evidence type="ECO:0000313" key="2">
    <source>
        <dbReference type="EMBL" id="ELR17234.1"/>
    </source>
</evidence>
<dbReference type="Gene3D" id="3.50.4.10">
    <property type="entry name" value="Hepatocyte Growth Factor"/>
    <property type="match status" value="1"/>
</dbReference>
<evidence type="ECO:0000313" key="3">
    <source>
        <dbReference type="Proteomes" id="UP000011083"/>
    </source>
</evidence>
<dbReference type="STRING" id="1257118.L8GVH8"/>